<reference evidence="1 2" key="1">
    <citation type="submission" date="2018-03" db="EMBL/GenBank/DDBJ databases">
        <title>Genomic Encyclopedia of Archaeal and Bacterial Type Strains, Phase II (KMG-II): from individual species to whole genera.</title>
        <authorList>
            <person name="Goeker M."/>
        </authorList>
    </citation>
    <scope>NUCLEOTIDE SEQUENCE [LARGE SCALE GENOMIC DNA]</scope>
    <source>
        <strain evidence="1 2">DSM 28229</strain>
    </source>
</reference>
<dbReference type="AlphaFoldDB" id="A0A315Z7A5"/>
<sequence>MTLEEFKNILKNGAEKEKHEAISNANSELLNSEIFFLLIELLKSPESHIRFFALYHLIDKFSESLTNIDDSLIGEIYNLLFDQFTPVVDKTFWALSIIGDRALDMLLDEYYKGDNETKIKITYAIGRGNFSHRSKDRIHVLLDGLKSKNIDIKFSSMCEIMSNTPIANEHKSEWNSVQDKTVDLEMIYDQVLLVAREFIELNYDRYQNSSSYYIKLIENKKSL</sequence>
<keyword evidence="2" id="KW-1185">Reference proteome</keyword>
<dbReference type="EMBL" id="QGDO01000007">
    <property type="protein sequence ID" value="PWJ38655.1"/>
    <property type="molecule type" value="Genomic_DNA"/>
</dbReference>
<dbReference type="InterPro" id="IPR016024">
    <property type="entry name" value="ARM-type_fold"/>
</dbReference>
<evidence type="ECO:0008006" key="3">
    <source>
        <dbReference type="Google" id="ProtNLM"/>
    </source>
</evidence>
<evidence type="ECO:0000313" key="2">
    <source>
        <dbReference type="Proteomes" id="UP000245535"/>
    </source>
</evidence>
<dbReference type="Proteomes" id="UP000245535">
    <property type="component" value="Unassembled WGS sequence"/>
</dbReference>
<evidence type="ECO:0000313" key="1">
    <source>
        <dbReference type="EMBL" id="PWJ38655.1"/>
    </source>
</evidence>
<organism evidence="1 2">
    <name type="scientific">Sediminitomix flava</name>
    <dbReference type="NCBI Taxonomy" id="379075"/>
    <lineage>
        <taxon>Bacteria</taxon>
        <taxon>Pseudomonadati</taxon>
        <taxon>Bacteroidota</taxon>
        <taxon>Cytophagia</taxon>
        <taxon>Cytophagales</taxon>
        <taxon>Flammeovirgaceae</taxon>
        <taxon>Sediminitomix</taxon>
    </lineage>
</organism>
<protein>
    <recommendedName>
        <fullName evidence="3">HEAT repeat protein</fullName>
    </recommendedName>
</protein>
<comment type="caution">
    <text evidence="1">The sequence shown here is derived from an EMBL/GenBank/DDBJ whole genome shotgun (WGS) entry which is preliminary data.</text>
</comment>
<proteinExistence type="predicted"/>
<name>A0A315Z7A5_SEDFL</name>
<dbReference type="RefSeq" id="WP_109621925.1">
    <property type="nucleotide sequence ID" value="NZ_QGDO01000007.1"/>
</dbReference>
<gene>
    <name evidence="1" type="ORF">BC781_107246</name>
</gene>
<accession>A0A315Z7A5</accession>
<dbReference type="SUPFAM" id="SSF48371">
    <property type="entry name" value="ARM repeat"/>
    <property type="match status" value="1"/>
</dbReference>
<dbReference type="OrthoDB" id="881362at2"/>